<dbReference type="SUPFAM" id="SSF81383">
    <property type="entry name" value="F-box domain"/>
    <property type="match status" value="1"/>
</dbReference>
<organism evidence="3 4">
    <name type="scientific">Pocillopora damicornis</name>
    <name type="common">Cauliflower coral</name>
    <name type="synonym">Millepora damicornis</name>
    <dbReference type="NCBI Taxonomy" id="46731"/>
    <lineage>
        <taxon>Eukaryota</taxon>
        <taxon>Metazoa</taxon>
        <taxon>Cnidaria</taxon>
        <taxon>Anthozoa</taxon>
        <taxon>Hexacorallia</taxon>
        <taxon>Scleractinia</taxon>
        <taxon>Astrocoeniina</taxon>
        <taxon>Pocilloporidae</taxon>
        <taxon>Pocillopora</taxon>
    </lineage>
</organism>
<dbReference type="SMART" id="SM00256">
    <property type="entry name" value="FBOX"/>
    <property type="match status" value="1"/>
</dbReference>
<name>A0A3M6TQS0_POCDA</name>
<dbReference type="InterPro" id="IPR032675">
    <property type="entry name" value="LRR_dom_sf"/>
</dbReference>
<keyword evidence="4" id="KW-1185">Reference proteome</keyword>
<reference evidence="3 4" key="1">
    <citation type="journal article" date="2018" name="Sci. Rep.">
        <title>Comparative analysis of the Pocillopora damicornis genome highlights role of immune system in coral evolution.</title>
        <authorList>
            <person name="Cunning R."/>
            <person name="Bay R.A."/>
            <person name="Gillette P."/>
            <person name="Baker A.C."/>
            <person name="Traylor-Knowles N."/>
        </authorList>
    </citation>
    <scope>NUCLEOTIDE SEQUENCE [LARGE SCALE GENOMIC DNA]</scope>
    <source>
        <strain evidence="3">RSMAS</strain>
        <tissue evidence="3">Whole animal</tissue>
    </source>
</reference>
<comment type="caution">
    <text evidence="3">The sequence shown here is derived from an EMBL/GenBank/DDBJ whole genome shotgun (WGS) entry which is preliminary data.</text>
</comment>
<feature type="domain" description="F-box" evidence="2">
    <location>
        <begin position="1"/>
        <end position="44"/>
    </location>
</feature>
<dbReference type="InterPro" id="IPR036047">
    <property type="entry name" value="F-box-like_dom_sf"/>
</dbReference>
<dbReference type="Proteomes" id="UP000275408">
    <property type="component" value="Unassembled WGS sequence"/>
</dbReference>
<dbReference type="EMBL" id="RCHS01003146">
    <property type="protein sequence ID" value="RMX43679.1"/>
    <property type="molecule type" value="Genomic_DNA"/>
</dbReference>
<accession>A0A3M6TQS0</accession>
<dbReference type="Pfam" id="PF12937">
    <property type="entry name" value="F-box-like"/>
    <property type="match status" value="1"/>
</dbReference>
<dbReference type="InterPro" id="IPR006553">
    <property type="entry name" value="Leu-rich_rpt_Cys-con_subtyp"/>
</dbReference>
<dbReference type="GO" id="GO:0031398">
    <property type="term" value="P:positive regulation of protein ubiquitination"/>
    <property type="evidence" value="ECO:0007669"/>
    <property type="project" value="TreeGrafter"/>
</dbReference>
<dbReference type="SUPFAM" id="SSF52047">
    <property type="entry name" value="RNI-like"/>
    <property type="match status" value="1"/>
</dbReference>
<evidence type="ECO:0000256" key="1">
    <source>
        <dbReference type="ARBA" id="ARBA00022786"/>
    </source>
</evidence>
<dbReference type="STRING" id="46731.A0A3M6TQS0"/>
<sequence>MEILPDDIWLEVFTFLTQRDLLRVSPVCRAWYRLSRDSSLWSCLDLEPFCRSLQGETILRLINTLFAPSGKHLILNKNLVTSEMLQSLFENCRRLKSLSLNDCRFHSAGPWYELTFDQVETLIFLDLRNASGFAAGVEDILIQAYNLKYLGLHCCISPRLLIRMFITKHNLRMIDCTQCDWVTDDSIQTIAENSLFLEAVCVAKCRNLQGRTLNILVEKCPRLKTLILEGTQIVDEYVRLVDWSQTNITELNVLRCYRLSFSGLSEILPKLKRLRYLKCALTDEVLKLIANGYPLLEVLFLHRRYPVTVKCVSDLLFHCPTLTCLDLSSIPLAFVYFESFLPSMPRLRMLSFAGNELLGTEKIIRSLARNCLDLEVVCVNYFHSTNNFEIERAFVYLLQRCEKLKELILNGLFVRNLILSIRSLAYYVCNKEDISIVENKPFFLPGPQNCLNNVKNRKL</sequence>
<keyword evidence="1" id="KW-0833">Ubl conjugation pathway</keyword>
<proteinExistence type="predicted"/>
<protein>
    <recommendedName>
        <fullName evidence="2">F-box domain-containing protein</fullName>
    </recommendedName>
</protein>
<evidence type="ECO:0000313" key="4">
    <source>
        <dbReference type="Proteomes" id="UP000275408"/>
    </source>
</evidence>
<gene>
    <name evidence="3" type="ORF">pdam_00006381</name>
</gene>
<dbReference type="AlphaFoldDB" id="A0A3M6TQS0"/>
<dbReference type="Gene3D" id="3.80.10.10">
    <property type="entry name" value="Ribonuclease Inhibitor"/>
    <property type="match status" value="2"/>
</dbReference>
<dbReference type="OMA" id="YLKCALT"/>
<dbReference type="InterPro" id="IPR001810">
    <property type="entry name" value="F-box_dom"/>
</dbReference>
<dbReference type="PROSITE" id="PS50181">
    <property type="entry name" value="FBOX"/>
    <property type="match status" value="1"/>
</dbReference>
<dbReference type="PANTHER" id="PTHR20933">
    <property type="entry name" value="F-BOX ONLY PROTEIN 33"/>
    <property type="match status" value="1"/>
</dbReference>
<dbReference type="OrthoDB" id="3219396at2759"/>
<evidence type="ECO:0000259" key="2">
    <source>
        <dbReference type="PROSITE" id="PS50181"/>
    </source>
</evidence>
<evidence type="ECO:0000313" key="3">
    <source>
        <dbReference type="EMBL" id="RMX43679.1"/>
    </source>
</evidence>
<dbReference type="SMART" id="SM00367">
    <property type="entry name" value="LRR_CC"/>
    <property type="match status" value="3"/>
</dbReference>
<dbReference type="PANTHER" id="PTHR20933:SF4">
    <property type="entry name" value="F-BOX INVOLVED IN POLYQ PATHOGENESIS, ISOFORM A"/>
    <property type="match status" value="1"/>
</dbReference>